<dbReference type="EMBL" id="DWWM01000014">
    <property type="protein sequence ID" value="HJC35985.1"/>
    <property type="molecule type" value="Genomic_DNA"/>
</dbReference>
<protein>
    <submittedName>
        <fullName evidence="1">Uncharacterized protein</fullName>
    </submittedName>
</protein>
<reference evidence="1" key="1">
    <citation type="journal article" date="2021" name="PeerJ">
        <title>Extensive microbial diversity within the chicken gut microbiome revealed by metagenomics and culture.</title>
        <authorList>
            <person name="Gilroy R."/>
            <person name="Ravi A."/>
            <person name="Getino M."/>
            <person name="Pursley I."/>
            <person name="Horton D.L."/>
            <person name="Alikhan N.F."/>
            <person name="Baker D."/>
            <person name="Gharbi K."/>
            <person name="Hall N."/>
            <person name="Watson M."/>
            <person name="Adriaenssens E.M."/>
            <person name="Foster-Nyarko E."/>
            <person name="Jarju S."/>
            <person name="Secka A."/>
            <person name="Antonio M."/>
            <person name="Oren A."/>
            <person name="Chaudhuri R.R."/>
            <person name="La Ragione R."/>
            <person name="Hildebrand F."/>
            <person name="Pallen M.J."/>
        </authorList>
    </citation>
    <scope>NUCLEOTIDE SEQUENCE</scope>
    <source>
        <strain evidence="1">CHK187-11901</strain>
    </source>
</reference>
<evidence type="ECO:0000313" key="2">
    <source>
        <dbReference type="Proteomes" id="UP000823896"/>
    </source>
</evidence>
<gene>
    <name evidence="1" type="ORF">H9702_02500</name>
</gene>
<sequence length="131" mass="14928">MSNNMSDPLVINAEIFKTLLEIGLPDDSGKFVPFDRVFLRLLYQRLYAHGYLEQKTDYYIVISARSLLMTLNLRRKARSPICCGHRPQKHLVQDRKRALFSQNVDDRSALSNLPVLACVSIHQLKIAGTAV</sequence>
<accession>A0A9D2SW28</accession>
<reference evidence="1" key="2">
    <citation type="submission" date="2021-04" db="EMBL/GenBank/DDBJ databases">
        <authorList>
            <person name="Gilroy R."/>
        </authorList>
    </citation>
    <scope>NUCLEOTIDE SEQUENCE</scope>
    <source>
        <strain evidence="1">CHK187-11901</strain>
    </source>
</reference>
<dbReference type="Proteomes" id="UP000823896">
    <property type="component" value="Unassembled WGS sequence"/>
</dbReference>
<proteinExistence type="predicted"/>
<evidence type="ECO:0000313" key="1">
    <source>
        <dbReference type="EMBL" id="HJC35985.1"/>
    </source>
</evidence>
<name>A0A9D2SW28_9FIRM</name>
<dbReference type="AlphaFoldDB" id="A0A9D2SW28"/>
<organism evidence="1 2">
    <name type="scientific">Candidatus Merdibacter merdavium</name>
    <dbReference type="NCBI Taxonomy" id="2838692"/>
    <lineage>
        <taxon>Bacteria</taxon>
        <taxon>Bacillati</taxon>
        <taxon>Bacillota</taxon>
        <taxon>Erysipelotrichia</taxon>
        <taxon>Erysipelotrichales</taxon>
        <taxon>Erysipelotrichaceae</taxon>
        <taxon>Merdibacter</taxon>
    </lineage>
</organism>
<comment type="caution">
    <text evidence="1">The sequence shown here is derived from an EMBL/GenBank/DDBJ whole genome shotgun (WGS) entry which is preliminary data.</text>
</comment>